<feature type="domain" description="Peripheral subunit-binding (PSBD)" evidence="8">
    <location>
        <begin position="159"/>
        <end position="195"/>
    </location>
</feature>
<sequence>MPPCRSIHWRITTCHRRSVSKTASAKQSISNMVREFELPDVGEGVAEGELLRWRVEPGDAVSEDQPVAEVETDKAVVDVPSPVDGVVEELRAAEGEMVPVGDVIIVFRVDGEDGPKATETAPADDTTAGSGQQTEVGATAQPAEETQSEPAITQRVQVPAPPSVRRLARELGVDISSVADSSSGRITEPDVRAYASPESSTQERSSQQTTAAEQRTQQAAPAQSVSPAQTREVVDRETTVAVPKTRHIAAEEGIDLDTVPTDEQKDGEPFVTLEAVQEYAEAQQQAQQTDRDAVVERAAADEPARPESRKPYKGIRQTIGAAMTSSKYTAPHVTHQDEVDVTALVDARSTLRREAEAQDIRLTYMPFVMKACAAALQENPQVNVSLDEANEEIVEKQYYNIGVATATDDGLLVPVVENVDAKGLLEVASETNEKTQKARERSLSPEEMRGGTFTISNIGGIGGEYGTPIINQPESAILALGEIKKKPRVVEADGEETIEPRHIMTLSLSFDHRVLDGADAAQFTNSIQKYLQNPNLLLLE</sequence>
<keyword evidence="9" id="KW-0670">Pyruvate</keyword>
<dbReference type="SUPFAM" id="SSF47005">
    <property type="entry name" value="Peripheral subunit-binding domain of 2-oxo acid dehydrogenase complex"/>
    <property type="match status" value="1"/>
</dbReference>
<feature type="compositionally biased region" description="Basic and acidic residues" evidence="6">
    <location>
        <begin position="289"/>
        <end position="310"/>
    </location>
</feature>
<accession>Q5UWH1</accession>
<dbReference type="InterPro" id="IPR036625">
    <property type="entry name" value="E3-bd_dom_sf"/>
</dbReference>
<evidence type="ECO:0000256" key="4">
    <source>
        <dbReference type="ARBA" id="ARBA00022823"/>
    </source>
</evidence>
<evidence type="ECO:0000259" key="7">
    <source>
        <dbReference type="PROSITE" id="PS50968"/>
    </source>
</evidence>
<evidence type="ECO:0000313" key="10">
    <source>
        <dbReference type="Proteomes" id="UP000001169"/>
    </source>
</evidence>
<organism evidence="9 10">
    <name type="scientific">Haloarcula marismortui (strain ATCC 43049 / DSM 3752 / JCM 8966 / VKM B-1809)</name>
    <name type="common">Halobacterium marismortui</name>
    <dbReference type="NCBI Taxonomy" id="272569"/>
    <lineage>
        <taxon>Archaea</taxon>
        <taxon>Methanobacteriati</taxon>
        <taxon>Methanobacteriota</taxon>
        <taxon>Stenosarchaea group</taxon>
        <taxon>Halobacteria</taxon>
        <taxon>Halobacteriales</taxon>
        <taxon>Haloarculaceae</taxon>
        <taxon>Haloarcula</taxon>
    </lineage>
</organism>
<evidence type="ECO:0000256" key="3">
    <source>
        <dbReference type="ARBA" id="ARBA00022679"/>
    </source>
</evidence>
<dbReference type="Pfam" id="PF00198">
    <property type="entry name" value="2-oxoacid_dh"/>
    <property type="match status" value="1"/>
</dbReference>
<dbReference type="EMBL" id="AY596298">
    <property type="protein sequence ID" value="AAV48382.1"/>
    <property type="molecule type" value="Genomic_DNA"/>
</dbReference>
<evidence type="ECO:0000256" key="5">
    <source>
        <dbReference type="ARBA" id="ARBA00023315"/>
    </source>
</evidence>
<dbReference type="InterPro" id="IPR050743">
    <property type="entry name" value="2-oxoacid_DH_E2_comp"/>
</dbReference>
<dbReference type="InterPro" id="IPR001078">
    <property type="entry name" value="2-oxoacid_DH_actylTfrase"/>
</dbReference>
<dbReference type="InterPro" id="IPR003016">
    <property type="entry name" value="2-oxoA_DH_lipoyl-BS"/>
</dbReference>
<dbReference type="InterPro" id="IPR004167">
    <property type="entry name" value="PSBD"/>
</dbReference>
<dbReference type="HOGENOM" id="CLU_016733_10_0_2"/>
<dbReference type="GO" id="GO:0005737">
    <property type="term" value="C:cytoplasm"/>
    <property type="evidence" value="ECO:0007669"/>
    <property type="project" value="TreeGrafter"/>
</dbReference>
<dbReference type="FunFam" id="3.30.559.10:FF:000007">
    <property type="entry name" value="Dihydrolipoamide acetyltransferase component of pyruvate dehydrogenase complex"/>
    <property type="match status" value="1"/>
</dbReference>
<dbReference type="SUPFAM" id="SSF51230">
    <property type="entry name" value="Single hybrid motif"/>
    <property type="match status" value="1"/>
</dbReference>
<dbReference type="SUPFAM" id="SSF52777">
    <property type="entry name" value="CoA-dependent acyltransferases"/>
    <property type="match status" value="1"/>
</dbReference>
<feature type="compositionally biased region" description="Low complexity" evidence="6">
    <location>
        <begin position="117"/>
        <end position="128"/>
    </location>
</feature>
<dbReference type="KEGG" id="hma:rrnB0198"/>
<evidence type="ECO:0000256" key="6">
    <source>
        <dbReference type="SAM" id="MobiDB-lite"/>
    </source>
</evidence>
<dbReference type="GO" id="GO:0016407">
    <property type="term" value="F:acetyltransferase activity"/>
    <property type="evidence" value="ECO:0007669"/>
    <property type="project" value="TreeGrafter"/>
</dbReference>
<evidence type="ECO:0000313" key="9">
    <source>
        <dbReference type="EMBL" id="AAV48382.1"/>
    </source>
</evidence>
<proteinExistence type="inferred from homology"/>
<gene>
    <name evidence="9" type="primary">pdhC1</name>
    <name evidence="9" type="ordered locus">rrnB0198</name>
</gene>
<protein>
    <submittedName>
        <fullName evidence="9">Dihydrolipoamide S-acetyltransferase component of pyruvate dehydrogenase complex E2</fullName>
    </submittedName>
</protein>
<feature type="region of interest" description="Disordered" evidence="6">
    <location>
        <begin position="180"/>
        <end position="245"/>
    </location>
</feature>
<dbReference type="eggNOG" id="arCOG01706">
    <property type="taxonomic scope" value="Archaea"/>
</dbReference>
<dbReference type="Gene3D" id="4.10.320.10">
    <property type="entry name" value="E3-binding domain"/>
    <property type="match status" value="2"/>
</dbReference>
<dbReference type="PATRIC" id="fig|272569.17.peg.4210"/>
<dbReference type="PANTHER" id="PTHR43178:SF5">
    <property type="entry name" value="LIPOAMIDE ACYLTRANSFERASE COMPONENT OF BRANCHED-CHAIN ALPHA-KETO ACID DEHYDROGENASE COMPLEX, MITOCHONDRIAL"/>
    <property type="match status" value="1"/>
</dbReference>
<comment type="similarity">
    <text evidence="2">Belongs to the 2-oxoacid dehydrogenase family.</text>
</comment>
<dbReference type="GO" id="GO:0031405">
    <property type="term" value="F:lipoic acid binding"/>
    <property type="evidence" value="ECO:0007669"/>
    <property type="project" value="TreeGrafter"/>
</dbReference>
<feature type="compositionally biased region" description="Polar residues" evidence="6">
    <location>
        <begin position="144"/>
        <end position="156"/>
    </location>
</feature>
<keyword evidence="5" id="KW-0012">Acyltransferase</keyword>
<dbReference type="PaxDb" id="272569-rrnB0198"/>
<keyword evidence="3" id="KW-0808">Transferase</keyword>
<keyword evidence="4" id="KW-0450">Lipoyl</keyword>
<dbReference type="AlphaFoldDB" id="Q5UWH1"/>
<dbReference type="Pfam" id="PF00364">
    <property type="entry name" value="Biotin_lipoyl"/>
    <property type="match status" value="1"/>
</dbReference>
<evidence type="ECO:0000256" key="2">
    <source>
        <dbReference type="ARBA" id="ARBA00007317"/>
    </source>
</evidence>
<evidence type="ECO:0000259" key="8">
    <source>
        <dbReference type="PROSITE" id="PS51826"/>
    </source>
</evidence>
<dbReference type="InterPro" id="IPR023213">
    <property type="entry name" value="CAT-like_dom_sf"/>
</dbReference>
<reference evidence="9 10" key="1">
    <citation type="journal article" date="2004" name="Genome Res.">
        <title>Genome sequence of Haloarcula marismortui: a halophilic archaeon from the Dead Sea.</title>
        <authorList>
            <person name="Baliga N.S."/>
            <person name="Bonneau R."/>
            <person name="Facciotti M.T."/>
            <person name="Pan M."/>
            <person name="Glusman G."/>
            <person name="Deutsch E.W."/>
            <person name="Shannon P."/>
            <person name="Chiu Y."/>
            <person name="Weng R.S."/>
            <person name="Gan R.R."/>
            <person name="Hung P."/>
            <person name="Date S.V."/>
            <person name="Marcotte E."/>
            <person name="Hood L."/>
            <person name="Ng W.V."/>
        </authorList>
    </citation>
    <scope>NUCLEOTIDE SEQUENCE [LARGE SCALE GENOMIC DNA]</scope>
    <source>
        <strain evidence="10">ATCC 43049 / DSM 3752 / JCM 8966 / VKM B-1809</strain>
    </source>
</reference>
<dbReference type="PROSITE" id="PS00189">
    <property type="entry name" value="LIPOYL"/>
    <property type="match status" value="1"/>
</dbReference>
<dbReference type="STRING" id="272569.rrnB0198"/>
<dbReference type="Proteomes" id="UP000001169">
    <property type="component" value="Chromosome II"/>
</dbReference>
<feature type="region of interest" description="Disordered" evidence="6">
    <location>
        <begin position="113"/>
        <end position="161"/>
    </location>
</feature>
<keyword evidence="10" id="KW-1185">Reference proteome</keyword>
<evidence type="ECO:0000256" key="1">
    <source>
        <dbReference type="ARBA" id="ARBA00001938"/>
    </source>
</evidence>
<comment type="cofactor">
    <cofactor evidence="1">
        <name>(R)-lipoate</name>
        <dbReference type="ChEBI" id="CHEBI:83088"/>
    </cofactor>
</comment>
<dbReference type="Gene3D" id="2.40.50.100">
    <property type="match status" value="1"/>
</dbReference>
<feature type="compositionally biased region" description="Low complexity" evidence="6">
    <location>
        <begin position="195"/>
        <end position="229"/>
    </location>
</feature>
<dbReference type="PROSITE" id="PS50968">
    <property type="entry name" value="BIOTINYL_LIPOYL"/>
    <property type="match status" value="1"/>
</dbReference>
<dbReference type="EnsemblBacteria" id="AAV48382">
    <property type="protein sequence ID" value="AAV48382"/>
    <property type="gene ID" value="rrnB0198"/>
</dbReference>
<dbReference type="CDD" id="cd06849">
    <property type="entry name" value="lipoyl_domain"/>
    <property type="match status" value="1"/>
</dbReference>
<dbReference type="Gene3D" id="3.30.559.10">
    <property type="entry name" value="Chloramphenicol acetyltransferase-like domain"/>
    <property type="match status" value="1"/>
</dbReference>
<feature type="region of interest" description="Disordered" evidence="6">
    <location>
        <begin position="282"/>
        <end position="310"/>
    </location>
</feature>
<dbReference type="Pfam" id="PF02817">
    <property type="entry name" value="E3_binding"/>
    <property type="match status" value="1"/>
</dbReference>
<dbReference type="InterPro" id="IPR011053">
    <property type="entry name" value="Single_hybrid_motif"/>
</dbReference>
<dbReference type="PROSITE" id="PS51826">
    <property type="entry name" value="PSBD"/>
    <property type="match status" value="1"/>
</dbReference>
<dbReference type="InterPro" id="IPR000089">
    <property type="entry name" value="Biotin_lipoyl"/>
</dbReference>
<name>Q5UWH1_HALMA</name>
<feature type="domain" description="Lipoyl-binding" evidence="7">
    <location>
        <begin position="33"/>
        <end position="108"/>
    </location>
</feature>
<dbReference type="PANTHER" id="PTHR43178">
    <property type="entry name" value="DIHYDROLIPOAMIDE ACETYLTRANSFERASE COMPONENT OF PYRUVATE DEHYDROGENASE COMPLEX"/>
    <property type="match status" value="1"/>
</dbReference>